<reference evidence="3 4" key="1">
    <citation type="submission" date="2024-09" db="EMBL/GenBank/DDBJ databases">
        <authorList>
            <person name="Sun Q."/>
            <person name="Mori K."/>
        </authorList>
    </citation>
    <scope>NUCLEOTIDE SEQUENCE [LARGE SCALE GENOMIC DNA]</scope>
    <source>
        <strain evidence="3 4">KCTC 22789</strain>
    </source>
</reference>
<accession>A0ABV6I590</accession>
<feature type="compositionally biased region" description="Polar residues" evidence="1">
    <location>
        <begin position="1"/>
        <end position="12"/>
    </location>
</feature>
<dbReference type="PANTHER" id="PTHR43194:SF2">
    <property type="entry name" value="PEROXISOMAL MEMBRANE PROTEIN LPX1"/>
    <property type="match status" value="1"/>
</dbReference>
<dbReference type="SUPFAM" id="SSF53474">
    <property type="entry name" value="alpha/beta-Hydrolases"/>
    <property type="match status" value="1"/>
</dbReference>
<comment type="caution">
    <text evidence="3">The sequence shown here is derived from an EMBL/GenBank/DDBJ whole genome shotgun (WGS) entry which is preliminary data.</text>
</comment>
<dbReference type="EMBL" id="JBHLWE010000038">
    <property type="protein sequence ID" value="MFC0341401.1"/>
    <property type="molecule type" value="Genomic_DNA"/>
</dbReference>
<dbReference type="InterPro" id="IPR000073">
    <property type="entry name" value="AB_hydrolase_1"/>
</dbReference>
<dbReference type="Proteomes" id="UP001589799">
    <property type="component" value="Unassembled WGS sequence"/>
</dbReference>
<evidence type="ECO:0000259" key="2">
    <source>
        <dbReference type="Pfam" id="PF12697"/>
    </source>
</evidence>
<protein>
    <submittedName>
        <fullName evidence="3">Alpha/beta fold hydrolase</fullName>
    </submittedName>
</protein>
<name>A0ABV6I590_9RHOB</name>
<evidence type="ECO:0000313" key="3">
    <source>
        <dbReference type="EMBL" id="MFC0341401.1"/>
    </source>
</evidence>
<dbReference type="GO" id="GO:0016787">
    <property type="term" value="F:hydrolase activity"/>
    <property type="evidence" value="ECO:0007669"/>
    <property type="project" value="UniProtKB-KW"/>
</dbReference>
<proteinExistence type="predicted"/>
<keyword evidence="4" id="KW-1185">Reference proteome</keyword>
<dbReference type="InterPro" id="IPR050228">
    <property type="entry name" value="Carboxylesterase_BioH"/>
</dbReference>
<sequence length="273" mass="29312">MPTTLPQPTTALSDPMPPPGNPSAVPLDFERWGSGPPLVLVHGCFSDQRTNWTHAKPHLARHFTVYAIARRGRGATPGVAGYGIEDEMEDAAALIRQIGTPVFLLGHSYGAHVALGAAALVPDMVRKLVLYEGPWPNLIDPPALARLEAHAACGDWEAFTAAFFGEVLAVPPEILEPLRSTEDWAAAVADAPQSLHDLRALARHDFDPERYAFLPMPVLLQVGTESPPEFWVTDALAATLPDATLGPLAGQAHEAMTTAPEDYAAAVRRFLEA</sequence>
<dbReference type="Pfam" id="PF12697">
    <property type="entry name" value="Abhydrolase_6"/>
    <property type="match status" value="1"/>
</dbReference>
<dbReference type="PANTHER" id="PTHR43194">
    <property type="entry name" value="HYDROLASE ALPHA/BETA FOLD FAMILY"/>
    <property type="match status" value="1"/>
</dbReference>
<evidence type="ECO:0000256" key="1">
    <source>
        <dbReference type="SAM" id="MobiDB-lite"/>
    </source>
</evidence>
<evidence type="ECO:0000313" key="4">
    <source>
        <dbReference type="Proteomes" id="UP001589799"/>
    </source>
</evidence>
<keyword evidence="3" id="KW-0378">Hydrolase</keyword>
<dbReference type="RefSeq" id="WP_377699039.1">
    <property type="nucleotide sequence ID" value="NZ_JBHLWE010000038.1"/>
</dbReference>
<organism evidence="3 4">
    <name type="scientific">Paracoccus niistensis</name>
    <dbReference type="NCBI Taxonomy" id="632935"/>
    <lineage>
        <taxon>Bacteria</taxon>
        <taxon>Pseudomonadati</taxon>
        <taxon>Pseudomonadota</taxon>
        <taxon>Alphaproteobacteria</taxon>
        <taxon>Rhodobacterales</taxon>
        <taxon>Paracoccaceae</taxon>
        <taxon>Paracoccus</taxon>
    </lineage>
</organism>
<dbReference type="Gene3D" id="3.40.50.1820">
    <property type="entry name" value="alpha/beta hydrolase"/>
    <property type="match status" value="1"/>
</dbReference>
<gene>
    <name evidence="3" type="ORF">ACFFII_11585</name>
</gene>
<dbReference type="InterPro" id="IPR029058">
    <property type="entry name" value="AB_hydrolase_fold"/>
</dbReference>
<feature type="region of interest" description="Disordered" evidence="1">
    <location>
        <begin position="1"/>
        <end position="23"/>
    </location>
</feature>
<feature type="domain" description="AB hydrolase-1" evidence="2">
    <location>
        <begin position="38"/>
        <end position="266"/>
    </location>
</feature>